<name>A0A7C5IYC6_9GAMM</name>
<dbReference type="GO" id="GO:0008453">
    <property type="term" value="F:alanine-glyoxylate transaminase activity"/>
    <property type="evidence" value="ECO:0007669"/>
    <property type="project" value="TreeGrafter"/>
</dbReference>
<dbReference type="InterPro" id="IPR015422">
    <property type="entry name" value="PyrdxlP-dep_Trfase_small"/>
</dbReference>
<dbReference type="PANTHER" id="PTHR21152:SF40">
    <property type="entry name" value="ALANINE--GLYOXYLATE AMINOTRANSFERASE"/>
    <property type="match status" value="1"/>
</dbReference>
<organism evidence="3">
    <name type="scientific">Thiolapillus brandeum</name>
    <dbReference type="NCBI Taxonomy" id="1076588"/>
    <lineage>
        <taxon>Bacteria</taxon>
        <taxon>Pseudomonadati</taxon>
        <taxon>Pseudomonadota</taxon>
        <taxon>Gammaproteobacteria</taxon>
        <taxon>Chromatiales</taxon>
        <taxon>Sedimenticolaceae</taxon>
        <taxon>Thiolapillus</taxon>
    </lineage>
</organism>
<dbReference type="SUPFAM" id="SSF53383">
    <property type="entry name" value="PLP-dependent transferases"/>
    <property type="match status" value="1"/>
</dbReference>
<keyword evidence="3" id="KW-0032">Aminotransferase</keyword>
<sequence length="100" mass="10664">MGIGFVVKEDDRLPQLNAVTVPEGVDEAAVRRTLLEEFNLEIGAGLGVLAGRVWRIGLMGHASNRRNVLFCLAALESVLSRMDAPIGKGVAVDAAMAVYD</sequence>
<protein>
    <submittedName>
        <fullName evidence="3">Alanine--glyoxylate aminotransferase family protein</fullName>
    </submittedName>
</protein>
<keyword evidence="2" id="KW-0663">Pyridoxal phosphate</keyword>
<dbReference type="GO" id="GO:0004760">
    <property type="term" value="F:L-serine-pyruvate transaminase activity"/>
    <property type="evidence" value="ECO:0007669"/>
    <property type="project" value="TreeGrafter"/>
</dbReference>
<dbReference type="InterPro" id="IPR015424">
    <property type="entry name" value="PyrdxlP-dep_Trfase"/>
</dbReference>
<dbReference type="GO" id="GO:0019265">
    <property type="term" value="P:glycine biosynthetic process, by transamination of glyoxylate"/>
    <property type="evidence" value="ECO:0007669"/>
    <property type="project" value="TreeGrafter"/>
</dbReference>
<dbReference type="AlphaFoldDB" id="A0A7C5IYC6"/>
<evidence type="ECO:0000256" key="2">
    <source>
        <dbReference type="ARBA" id="ARBA00022898"/>
    </source>
</evidence>
<proteinExistence type="predicted"/>
<gene>
    <name evidence="3" type="ORF">ENJ98_00905</name>
</gene>
<reference evidence="3" key="1">
    <citation type="journal article" date="2020" name="mSystems">
        <title>Genome- and Community-Level Interaction Insights into Carbon Utilization and Element Cycling Functions of Hydrothermarchaeota in Hydrothermal Sediment.</title>
        <authorList>
            <person name="Zhou Z."/>
            <person name="Liu Y."/>
            <person name="Xu W."/>
            <person name="Pan J."/>
            <person name="Luo Z.H."/>
            <person name="Li M."/>
        </authorList>
    </citation>
    <scope>NUCLEOTIDE SEQUENCE [LARGE SCALE GENOMIC DNA]</scope>
    <source>
        <strain evidence="3">HyVt-535</strain>
    </source>
</reference>
<comment type="caution">
    <text evidence="3">The sequence shown here is derived from an EMBL/GenBank/DDBJ whole genome shotgun (WGS) entry which is preliminary data.</text>
</comment>
<evidence type="ECO:0000256" key="1">
    <source>
        <dbReference type="ARBA" id="ARBA00001933"/>
    </source>
</evidence>
<dbReference type="Proteomes" id="UP000886100">
    <property type="component" value="Unassembled WGS sequence"/>
</dbReference>
<dbReference type="Gene3D" id="3.90.1150.10">
    <property type="entry name" value="Aspartate Aminotransferase, domain 1"/>
    <property type="match status" value="1"/>
</dbReference>
<accession>A0A7C5IYC6</accession>
<comment type="cofactor">
    <cofactor evidence="1">
        <name>pyridoxal 5'-phosphate</name>
        <dbReference type="ChEBI" id="CHEBI:597326"/>
    </cofactor>
</comment>
<dbReference type="EMBL" id="DROM01000058">
    <property type="protein sequence ID" value="HHH12775.1"/>
    <property type="molecule type" value="Genomic_DNA"/>
</dbReference>
<dbReference type="PANTHER" id="PTHR21152">
    <property type="entry name" value="AMINOTRANSFERASE CLASS V"/>
    <property type="match status" value="1"/>
</dbReference>
<keyword evidence="3" id="KW-0808">Transferase</keyword>
<evidence type="ECO:0000313" key="3">
    <source>
        <dbReference type="EMBL" id="HHH12775.1"/>
    </source>
</evidence>